<dbReference type="EMBL" id="CM045758">
    <property type="protein sequence ID" value="KAI8030259.1"/>
    <property type="molecule type" value="Genomic_DNA"/>
</dbReference>
<keyword evidence="2" id="KW-1185">Reference proteome</keyword>
<comment type="caution">
    <text evidence="1">The sequence shown here is derived from an EMBL/GenBank/DDBJ whole genome shotgun (WGS) entry which is preliminary data.</text>
</comment>
<sequence>MMTHSCCLVLLDAQFGSEHYREKRLPGSSMCEIHNHGRRARLTQILSHMDKWVILSRNHGYPTIQGYVTPGRHVLQYGGSIVSGVTIDTIATTQAQYLVDAEVVSKEQQDSLTDSCLPDVEDGINQKDSSVPDLGNLEQTRALVSLPYKIDGSEACLRKMLPLVFSQDKSFYEAVENAFITIYIRKILVETAKNLLYLAIDSNIGDLAALEFIGGALVSKGDIVVSTICFSHRLSIISYKLYRHYGIAFALMLVEPRQSKAGVLCLFCAWQRKSSSGFLVRTYSDIIDIGFGRKQKYNRCLLEQFALLFRGCLKRTRKIVVDSSFGFLKDNGINAELGLATQDAMLDTADRAEKEIVSWFYS</sequence>
<evidence type="ECO:0000313" key="2">
    <source>
        <dbReference type="Proteomes" id="UP001060215"/>
    </source>
</evidence>
<accession>A0ACC0IY84</accession>
<reference evidence="1 2" key="1">
    <citation type="journal article" date="2022" name="Plant J.">
        <title>Chromosome-level genome of Camellia lanceoleosa provides a valuable resource for understanding genome evolution and self-incompatibility.</title>
        <authorList>
            <person name="Gong W."/>
            <person name="Xiao S."/>
            <person name="Wang L."/>
            <person name="Liao Z."/>
            <person name="Chang Y."/>
            <person name="Mo W."/>
            <person name="Hu G."/>
            <person name="Li W."/>
            <person name="Zhao G."/>
            <person name="Zhu H."/>
            <person name="Hu X."/>
            <person name="Ji K."/>
            <person name="Xiang X."/>
            <person name="Song Q."/>
            <person name="Yuan D."/>
            <person name="Jin S."/>
            <person name="Zhang L."/>
        </authorList>
    </citation>
    <scope>NUCLEOTIDE SEQUENCE [LARGE SCALE GENOMIC DNA]</scope>
    <source>
        <strain evidence="1">SQ_2022a</strain>
    </source>
</reference>
<evidence type="ECO:0000313" key="1">
    <source>
        <dbReference type="EMBL" id="KAI8030259.1"/>
    </source>
</evidence>
<dbReference type="Proteomes" id="UP001060215">
    <property type="component" value="Chromosome 1"/>
</dbReference>
<proteinExistence type="predicted"/>
<protein>
    <submittedName>
        <fullName evidence="1">Uncharacterized protein</fullName>
    </submittedName>
</protein>
<gene>
    <name evidence="1" type="ORF">LOK49_LG01G02856</name>
</gene>
<organism evidence="1 2">
    <name type="scientific">Camellia lanceoleosa</name>
    <dbReference type="NCBI Taxonomy" id="1840588"/>
    <lineage>
        <taxon>Eukaryota</taxon>
        <taxon>Viridiplantae</taxon>
        <taxon>Streptophyta</taxon>
        <taxon>Embryophyta</taxon>
        <taxon>Tracheophyta</taxon>
        <taxon>Spermatophyta</taxon>
        <taxon>Magnoliopsida</taxon>
        <taxon>eudicotyledons</taxon>
        <taxon>Gunneridae</taxon>
        <taxon>Pentapetalae</taxon>
        <taxon>asterids</taxon>
        <taxon>Ericales</taxon>
        <taxon>Theaceae</taxon>
        <taxon>Camellia</taxon>
    </lineage>
</organism>
<name>A0ACC0IY84_9ERIC</name>